<name>A0ACC3YHU6_COLTU</name>
<dbReference type="EMBL" id="VUJX02000010">
    <property type="protein sequence ID" value="KAL0931440.1"/>
    <property type="molecule type" value="Genomic_DNA"/>
</dbReference>
<proteinExistence type="predicted"/>
<evidence type="ECO:0000313" key="1">
    <source>
        <dbReference type="EMBL" id="KAL0931440.1"/>
    </source>
</evidence>
<protein>
    <submittedName>
        <fullName evidence="1">2,5-dichloro-2,5-cyclohexadiene-1,4-diol dehydrogenase</fullName>
    </submittedName>
</protein>
<organism evidence="1 2">
    <name type="scientific">Colletotrichum truncatum</name>
    <name type="common">Anthracnose fungus</name>
    <name type="synonym">Colletotrichum capsici</name>
    <dbReference type="NCBI Taxonomy" id="5467"/>
    <lineage>
        <taxon>Eukaryota</taxon>
        <taxon>Fungi</taxon>
        <taxon>Dikarya</taxon>
        <taxon>Ascomycota</taxon>
        <taxon>Pezizomycotina</taxon>
        <taxon>Sordariomycetes</taxon>
        <taxon>Hypocreomycetidae</taxon>
        <taxon>Glomerellales</taxon>
        <taxon>Glomerellaceae</taxon>
        <taxon>Colletotrichum</taxon>
        <taxon>Colletotrichum truncatum species complex</taxon>
    </lineage>
</organism>
<accession>A0ACC3YHU6</accession>
<gene>
    <name evidence="1" type="ORF">CTRU02_214175</name>
</gene>
<reference evidence="1 2" key="1">
    <citation type="journal article" date="2020" name="Phytopathology">
        <title>Genome Sequence Resources of Colletotrichum truncatum, C. plurivorum, C. musicola, and C. sojae: Four Species Pathogenic to Soybean (Glycine max).</title>
        <authorList>
            <person name="Rogerio F."/>
            <person name="Boufleur T.R."/>
            <person name="Ciampi-Guillardi M."/>
            <person name="Sukno S.A."/>
            <person name="Thon M.R."/>
            <person name="Massola Junior N.S."/>
            <person name="Baroncelli R."/>
        </authorList>
    </citation>
    <scope>NUCLEOTIDE SEQUENCE [LARGE SCALE GENOMIC DNA]</scope>
    <source>
        <strain evidence="1 2">CMES1059</strain>
    </source>
</reference>
<keyword evidence="2" id="KW-1185">Reference proteome</keyword>
<sequence length="271" mass="29020">MGILEPTLTPFEGKVITVAGGSRGTGLATVKYLILRGATVSMSSSSPKGIAKAHAEVLQDCPGSEGRVMAMACDITKYEDVQAWISETMKRFGRIDGCANVSGKEQRRLFPIADFPLEDFNEIMQVNVNGLFHLLKEQMKVVSDGGSIVNVGSVCSHFSSPCYGAYIASKHAAAGLTKAAAFEGAPRNVRVNAVNPQSGTIDSEMTRRPFELPGGHTFTPSAQTVPQLLKRMAEPEEIAASVCFLLSDESKFVTKSEWQVDGGWLEGTLTG</sequence>
<dbReference type="Proteomes" id="UP000805649">
    <property type="component" value="Unassembled WGS sequence"/>
</dbReference>
<evidence type="ECO:0000313" key="2">
    <source>
        <dbReference type="Proteomes" id="UP000805649"/>
    </source>
</evidence>
<comment type="caution">
    <text evidence="1">The sequence shown here is derived from an EMBL/GenBank/DDBJ whole genome shotgun (WGS) entry which is preliminary data.</text>
</comment>